<evidence type="ECO:0000259" key="5">
    <source>
        <dbReference type="PROSITE" id="PS51634"/>
    </source>
</evidence>
<proteinExistence type="inferred from homology"/>
<dbReference type="GO" id="GO:0005634">
    <property type="term" value="C:nucleus"/>
    <property type="evidence" value="ECO:0007669"/>
    <property type="project" value="UniProtKB-SubCell"/>
</dbReference>
<reference evidence="6 7" key="1">
    <citation type="journal article" date="2024" name="Nat. Commun.">
        <title>Phylogenomics reveals the evolutionary origins of lichenization in chlorophyte algae.</title>
        <authorList>
            <person name="Puginier C."/>
            <person name="Libourel C."/>
            <person name="Otte J."/>
            <person name="Skaloud P."/>
            <person name="Haon M."/>
            <person name="Grisel S."/>
            <person name="Petersen M."/>
            <person name="Berrin J.G."/>
            <person name="Delaux P.M."/>
            <person name="Dal Grande F."/>
            <person name="Keller J."/>
        </authorList>
    </citation>
    <scope>NUCLEOTIDE SEQUENCE [LARGE SCALE GENOMIC DNA]</scope>
    <source>
        <strain evidence="6 7">SAG 245.80</strain>
    </source>
</reference>
<evidence type="ECO:0000313" key="6">
    <source>
        <dbReference type="EMBL" id="KAK9843524.1"/>
    </source>
</evidence>
<dbReference type="InterPro" id="IPR033467">
    <property type="entry name" value="Tesmin/TSO1-like_CXC"/>
</dbReference>
<organism evidence="6 7">
    <name type="scientific">Elliptochloris bilobata</name>
    <dbReference type="NCBI Taxonomy" id="381761"/>
    <lineage>
        <taxon>Eukaryota</taxon>
        <taxon>Viridiplantae</taxon>
        <taxon>Chlorophyta</taxon>
        <taxon>core chlorophytes</taxon>
        <taxon>Trebouxiophyceae</taxon>
        <taxon>Trebouxiophyceae incertae sedis</taxon>
        <taxon>Elliptochloris clade</taxon>
        <taxon>Elliptochloris</taxon>
    </lineage>
</organism>
<dbReference type="GO" id="GO:0006355">
    <property type="term" value="P:regulation of DNA-templated transcription"/>
    <property type="evidence" value="ECO:0007669"/>
    <property type="project" value="TreeGrafter"/>
</dbReference>
<comment type="similarity">
    <text evidence="2">Belongs to the lin-54 family.</text>
</comment>
<evidence type="ECO:0000313" key="7">
    <source>
        <dbReference type="Proteomes" id="UP001445335"/>
    </source>
</evidence>
<feature type="domain" description="CRC" evidence="5">
    <location>
        <begin position="81"/>
        <end position="162"/>
    </location>
</feature>
<evidence type="ECO:0000256" key="3">
    <source>
        <dbReference type="ARBA" id="ARBA00023242"/>
    </source>
</evidence>
<evidence type="ECO:0000256" key="1">
    <source>
        <dbReference type="ARBA" id="ARBA00004123"/>
    </source>
</evidence>
<dbReference type="InterPro" id="IPR028307">
    <property type="entry name" value="Lin-54_fam"/>
</dbReference>
<dbReference type="SMART" id="SM01114">
    <property type="entry name" value="CXC"/>
    <property type="match status" value="1"/>
</dbReference>
<sequence length="308" mass="31722">MYADSEAASARRQAAESALASLDGWVQQGTRGGGARQPPHEVLLGLSRHLRSLAADYELQGADTAGGGTAEQPERVGAASALKSCRCKKSGCLKLYCECFAAGTFCGGGCGCCACLNTVTNAPLVAHVRQAVLERAPLAFMPKVQEAGHRRGCQCRKSRCQKSTGSGTPSEGDPALADDAISPAPVGPRRGSVRRRVLGERQLEGAVKRACGAIQVRDAAAGVPVSWGTAPAVDDALRDCRWAAHKRPPSRAAGAGGVTRAFGSSLNELRLAPGVVASGKRRACVDGDGAPKVAPAEDDAAQALLMLL</sequence>
<accession>A0AAW1SB57</accession>
<feature type="region of interest" description="Disordered" evidence="4">
    <location>
        <begin position="159"/>
        <end position="195"/>
    </location>
</feature>
<keyword evidence="3" id="KW-0539">Nucleus</keyword>
<comment type="caution">
    <text evidence="6">The sequence shown here is derived from an EMBL/GenBank/DDBJ whole genome shotgun (WGS) entry which is preliminary data.</text>
</comment>
<dbReference type="Proteomes" id="UP001445335">
    <property type="component" value="Unassembled WGS sequence"/>
</dbReference>
<evidence type="ECO:0000256" key="2">
    <source>
        <dbReference type="ARBA" id="ARBA00007267"/>
    </source>
</evidence>
<gene>
    <name evidence="6" type="ORF">WJX81_007107</name>
</gene>
<dbReference type="PROSITE" id="PS51634">
    <property type="entry name" value="CRC"/>
    <property type="match status" value="1"/>
</dbReference>
<dbReference type="AlphaFoldDB" id="A0AAW1SB57"/>
<dbReference type="PANTHER" id="PTHR12446">
    <property type="entry name" value="TESMIN/TSO1-RELATED"/>
    <property type="match status" value="1"/>
</dbReference>
<dbReference type="InterPro" id="IPR005172">
    <property type="entry name" value="CRC"/>
</dbReference>
<name>A0AAW1SB57_9CHLO</name>
<protein>
    <recommendedName>
        <fullName evidence="5">CRC domain-containing protein</fullName>
    </recommendedName>
</protein>
<dbReference type="PANTHER" id="PTHR12446:SF34">
    <property type="entry name" value="PROTEIN LIN-54 HOMOLOG"/>
    <property type="match status" value="1"/>
</dbReference>
<dbReference type="EMBL" id="JALJOU010000006">
    <property type="protein sequence ID" value="KAK9843524.1"/>
    <property type="molecule type" value="Genomic_DNA"/>
</dbReference>
<dbReference type="Pfam" id="PF03638">
    <property type="entry name" value="TCR"/>
    <property type="match status" value="1"/>
</dbReference>
<keyword evidence="7" id="KW-1185">Reference proteome</keyword>
<evidence type="ECO:0000256" key="4">
    <source>
        <dbReference type="SAM" id="MobiDB-lite"/>
    </source>
</evidence>
<comment type="subcellular location">
    <subcellularLocation>
        <location evidence="1">Nucleus</location>
    </subcellularLocation>
</comment>